<organism evidence="1 2">
    <name type="scientific">Candidatus Sungiibacteriota bacterium</name>
    <dbReference type="NCBI Taxonomy" id="2750080"/>
    <lineage>
        <taxon>Bacteria</taxon>
        <taxon>Candidatus Sungiibacteriota</taxon>
    </lineage>
</organism>
<sequence>MPSPALEEVCRDAKERKILLVKFIDELVRDLPYLEIETGEAWKTWGWRLGREVYLIREVEAAIGDRGRVYVMARGSQLTPGIPAVSQTSWRVTWDPITGYAFSSAEGEFMDYAEWARWIHALVAVRRLQKTAS</sequence>
<dbReference type="Proteomes" id="UP000724148">
    <property type="component" value="Unassembled WGS sequence"/>
</dbReference>
<proteinExistence type="predicted"/>
<name>A0A931SE62_9BACT</name>
<dbReference type="AlphaFoldDB" id="A0A931SE62"/>
<accession>A0A931SE62</accession>
<reference evidence="1" key="1">
    <citation type="submission" date="2020-07" db="EMBL/GenBank/DDBJ databases">
        <title>Huge and variable diversity of episymbiotic CPR bacteria and DPANN archaea in groundwater ecosystems.</title>
        <authorList>
            <person name="He C.Y."/>
            <person name="Keren R."/>
            <person name="Whittaker M."/>
            <person name="Farag I.F."/>
            <person name="Doudna J."/>
            <person name="Cate J.H.D."/>
            <person name="Banfield J.F."/>
        </authorList>
    </citation>
    <scope>NUCLEOTIDE SEQUENCE</scope>
    <source>
        <strain evidence="1">NC_groundwater_193_Ag_S-0.1um_51_7</strain>
    </source>
</reference>
<dbReference type="EMBL" id="JACOZA010000074">
    <property type="protein sequence ID" value="MBI2097048.1"/>
    <property type="molecule type" value="Genomic_DNA"/>
</dbReference>
<evidence type="ECO:0000313" key="2">
    <source>
        <dbReference type="Proteomes" id="UP000724148"/>
    </source>
</evidence>
<evidence type="ECO:0000313" key="1">
    <source>
        <dbReference type="EMBL" id="MBI2097048.1"/>
    </source>
</evidence>
<protein>
    <submittedName>
        <fullName evidence="1">Uncharacterized protein</fullName>
    </submittedName>
</protein>
<comment type="caution">
    <text evidence="1">The sequence shown here is derived from an EMBL/GenBank/DDBJ whole genome shotgun (WGS) entry which is preliminary data.</text>
</comment>
<gene>
    <name evidence="1" type="ORF">HYT40_02770</name>
</gene>